<dbReference type="PANTHER" id="PTHR13377:SF3">
    <property type="entry name" value="TRANSMEMBRANE PROTEIN 115"/>
    <property type="match status" value="1"/>
</dbReference>
<dbReference type="Pfam" id="PF08551">
    <property type="entry name" value="DUF1751"/>
    <property type="match status" value="1"/>
</dbReference>
<evidence type="ECO:0000313" key="7">
    <source>
        <dbReference type="EMBL" id="KAL2040937.1"/>
    </source>
</evidence>
<keyword evidence="8" id="KW-1185">Reference proteome</keyword>
<comment type="caution">
    <text evidence="7">The sequence shown here is derived from an EMBL/GenBank/DDBJ whole genome shotgun (WGS) entry which is preliminary data.</text>
</comment>
<evidence type="ECO:0000256" key="4">
    <source>
        <dbReference type="ARBA" id="ARBA00023136"/>
    </source>
</evidence>
<feature type="compositionally biased region" description="Polar residues" evidence="5">
    <location>
        <begin position="343"/>
        <end position="363"/>
    </location>
</feature>
<evidence type="ECO:0000256" key="3">
    <source>
        <dbReference type="ARBA" id="ARBA00022989"/>
    </source>
</evidence>
<dbReference type="InterPro" id="IPR035952">
    <property type="entry name" value="Rhomboid-like_sf"/>
</dbReference>
<evidence type="ECO:0000256" key="6">
    <source>
        <dbReference type="SAM" id="Phobius"/>
    </source>
</evidence>
<evidence type="ECO:0000313" key="8">
    <source>
        <dbReference type="Proteomes" id="UP001590950"/>
    </source>
</evidence>
<feature type="transmembrane region" description="Helical" evidence="6">
    <location>
        <begin position="40"/>
        <end position="59"/>
    </location>
</feature>
<dbReference type="InterPro" id="IPR013861">
    <property type="entry name" value="TMEM115/Pdh1/Rbl19"/>
</dbReference>
<evidence type="ECO:0000256" key="5">
    <source>
        <dbReference type="SAM" id="MobiDB-lite"/>
    </source>
</evidence>
<organism evidence="7 8">
    <name type="scientific">Stereocaulon virgatum</name>
    <dbReference type="NCBI Taxonomy" id="373712"/>
    <lineage>
        <taxon>Eukaryota</taxon>
        <taxon>Fungi</taxon>
        <taxon>Dikarya</taxon>
        <taxon>Ascomycota</taxon>
        <taxon>Pezizomycotina</taxon>
        <taxon>Lecanoromycetes</taxon>
        <taxon>OSLEUM clade</taxon>
        <taxon>Lecanoromycetidae</taxon>
        <taxon>Lecanorales</taxon>
        <taxon>Lecanorineae</taxon>
        <taxon>Stereocaulaceae</taxon>
        <taxon>Stereocaulon</taxon>
    </lineage>
</organism>
<evidence type="ECO:0008006" key="9">
    <source>
        <dbReference type="Google" id="ProtNLM"/>
    </source>
</evidence>
<dbReference type="Proteomes" id="UP001590950">
    <property type="component" value="Unassembled WGS sequence"/>
</dbReference>
<feature type="transmembrane region" description="Helical" evidence="6">
    <location>
        <begin position="117"/>
        <end position="139"/>
    </location>
</feature>
<dbReference type="PANTHER" id="PTHR13377">
    <property type="entry name" value="PLACENTAL PROTEIN 6"/>
    <property type="match status" value="1"/>
</dbReference>
<keyword evidence="4 6" id="KW-0472">Membrane</keyword>
<evidence type="ECO:0000256" key="1">
    <source>
        <dbReference type="ARBA" id="ARBA00004141"/>
    </source>
</evidence>
<proteinExistence type="predicted"/>
<keyword evidence="3 6" id="KW-1133">Transmembrane helix</keyword>
<dbReference type="EMBL" id="JBEFKJ010000019">
    <property type="protein sequence ID" value="KAL2040937.1"/>
    <property type="molecule type" value="Genomic_DNA"/>
</dbReference>
<comment type="subcellular location">
    <subcellularLocation>
        <location evidence="1">Membrane</location>
        <topology evidence="1">Multi-pass membrane protein</topology>
    </subcellularLocation>
</comment>
<keyword evidence="2 6" id="KW-0812">Transmembrane</keyword>
<gene>
    <name evidence="7" type="ORF">N7G274_006395</name>
</gene>
<dbReference type="SMART" id="SM01160">
    <property type="entry name" value="DUF1751"/>
    <property type="match status" value="1"/>
</dbReference>
<sequence>MKCGHQPLPATTSLPCINGPWTTSSFIMQMRISIPPLTRVFLALLVAISVTHQITRYIFGGLDQGFLAIVPQLSLFYPWVYLTATFAEQNGLTLLIAGVTVLYGGKYLERAWSATEFVKFVLIVTVLPNITATFVYVLWFAITRDESRAMAYIQGSVALQGAFLVAFKQLVPEHTVTILKGLIKIRVKHFPAIFLAANTLSGFILGTDSALVLAWAGFFTSWTYLRFYKKQADLSGTSTGSSTVKGDASETFAFAYFWPDVVQPPIALVANRVYNILVAIHILTPFSAEDIETSNVQATARGEGGLPSLLNQGGRRAGGGGKREEAERRRALALKVLDQRLQAATASKQQPVNASTSGPSGQDPQAEGIEMPTANSQA</sequence>
<dbReference type="SUPFAM" id="SSF144091">
    <property type="entry name" value="Rhomboid-like"/>
    <property type="match status" value="1"/>
</dbReference>
<feature type="region of interest" description="Disordered" evidence="5">
    <location>
        <begin position="343"/>
        <end position="378"/>
    </location>
</feature>
<feature type="region of interest" description="Disordered" evidence="5">
    <location>
        <begin position="302"/>
        <end position="329"/>
    </location>
</feature>
<accession>A0ABR4A948</accession>
<protein>
    <recommendedName>
        <fullName evidence="9">DUF1751-domain-containing protein</fullName>
    </recommendedName>
</protein>
<feature type="transmembrane region" description="Helical" evidence="6">
    <location>
        <begin position="79"/>
        <end position="105"/>
    </location>
</feature>
<reference evidence="7 8" key="1">
    <citation type="submission" date="2024-09" db="EMBL/GenBank/DDBJ databases">
        <title>Rethinking Asexuality: The Enigmatic Case of Functional Sexual Genes in Lepraria (Stereocaulaceae).</title>
        <authorList>
            <person name="Doellman M."/>
            <person name="Sun Y."/>
            <person name="Barcenas-Pena A."/>
            <person name="Lumbsch H.T."/>
            <person name="Grewe F."/>
        </authorList>
    </citation>
    <scope>NUCLEOTIDE SEQUENCE [LARGE SCALE GENOMIC DNA]</scope>
    <source>
        <strain evidence="7 8">Mercado 3170</strain>
    </source>
</reference>
<evidence type="ECO:0000256" key="2">
    <source>
        <dbReference type="ARBA" id="ARBA00022692"/>
    </source>
</evidence>
<feature type="transmembrane region" description="Helical" evidence="6">
    <location>
        <begin position="192"/>
        <end position="225"/>
    </location>
</feature>
<name>A0ABR4A948_9LECA</name>